<proteinExistence type="predicted"/>
<dbReference type="Gene3D" id="1.10.1280.10">
    <property type="entry name" value="Di-copper center containing domain from catechol oxidase"/>
    <property type="match status" value="1"/>
</dbReference>
<sequence>MAVMSVAGRRIMYFVTLVLLLCSTGVFSVPTPAGSGGSSSTKPFGNCNKFYYRKEWRTLSYLERFQFLMAMNCIISKTGKTLGLMKPTERHLYSSIKTRYDDLVATHINQTFDVHYVGHFLPFHRYYTWTLEKMLRDEAGYTGPFPYWDWHRDFPTSGPSNNYAAFINTPMWDAVLGFGGNGGVPPPNTPDPGPMAVPGRIPGAGGCVTTGAFKTMTVNLGPGNLYNGTSRCLSRDFAPYFASRYLAKNQTKVTLQTSDYGYFQRSVEGGPSFEASGIHGGGHYGIGGNTGTMGDLYISPGDPAFWPHHSNLDRVWWSWQKLNPARLTDMSGPSCLMDYYVPGGPPQRCANVTLDQPLNLGYADMVKIHVGVKVRDIMNVRDMCYDYDELLDINGNNIPNPLYTS</sequence>
<dbReference type="PANTHER" id="PTHR11474:SF125">
    <property type="entry name" value="N-ACETYL-6-HYDROXYTRYPTOPHAN OXIDASE IVOB-RELATED"/>
    <property type="match status" value="1"/>
</dbReference>
<accession>A0AAN8NQ33</accession>
<dbReference type="InterPro" id="IPR050316">
    <property type="entry name" value="Tyrosinase/Hemocyanin"/>
</dbReference>
<feature type="domain" description="Tyrosinase copper-binding" evidence="4">
    <location>
        <begin position="115"/>
        <end position="132"/>
    </location>
</feature>
<comment type="caution">
    <text evidence="6">The sequence shown here is derived from an EMBL/GenBank/DDBJ whole genome shotgun (WGS) entry which is preliminary data.</text>
</comment>
<evidence type="ECO:0000256" key="2">
    <source>
        <dbReference type="ARBA" id="ARBA00023002"/>
    </source>
</evidence>
<dbReference type="InterPro" id="IPR002227">
    <property type="entry name" value="Tyrosinase_Cu-bd"/>
</dbReference>
<dbReference type="PROSITE" id="PS00498">
    <property type="entry name" value="TYROSINASE_2"/>
    <property type="match status" value="1"/>
</dbReference>
<dbReference type="InterPro" id="IPR008922">
    <property type="entry name" value="Di-copper_centre_dom_sf"/>
</dbReference>
<dbReference type="EMBL" id="JAVHJM010000002">
    <property type="protein sequence ID" value="KAK6518775.1"/>
    <property type="molecule type" value="Genomic_DNA"/>
</dbReference>
<evidence type="ECO:0000259" key="4">
    <source>
        <dbReference type="PROSITE" id="PS00497"/>
    </source>
</evidence>
<dbReference type="Pfam" id="PF00264">
    <property type="entry name" value="Tyrosinase"/>
    <property type="match status" value="1"/>
</dbReference>
<dbReference type="PROSITE" id="PS00497">
    <property type="entry name" value="TYROSINASE_1"/>
    <property type="match status" value="1"/>
</dbReference>
<dbReference type="GO" id="GO:0016491">
    <property type="term" value="F:oxidoreductase activity"/>
    <property type="evidence" value="ECO:0007669"/>
    <property type="project" value="UniProtKB-KW"/>
</dbReference>
<evidence type="ECO:0000256" key="3">
    <source>
        <dbReference type="SAM" id="SignalP"/>
    </source>
</evidence>
<dbReference type="AlphaFoldDB" id="A0AAN8NQ33"/>
<reference evidence="6 7" key="1">
    <citation type="submission" date="2019-10" db="EMBL/GenBank/DDBJ databases">
        <authorList>
            <person name="Palmer J.M."/>
        </authorList>
    </citation>
    <scope>NUCLEOTIDE SEQUENCE [LARGE SCALE GENOMIC DNA]</scope>
    <source>
        <strain evidence="6 7">TWF506</strain>
    </source>
</reference>
<keyword evidence="7" id="KW-1185">Reference proteome</keyword>
<evidence type="ECO:0000313" key="7">
    <source>
        <dbReference type="Proteomes" id="UP001307849"/>
    </source>
</evidence>
<dbReference type="Proteomes" id="UP001307849">
    <property type="component" value="Unassembled WGS sequence"/>
</dbReference>
<evidence type="ECO:0000313" key="6">
    <source>
        <dbReference type="EMBL" id="KAK6518775.1"/>
    </source>
</evidence>
<dbReference type="SUPFAM" id="SSF48056">
    <property type="entry name" value="Di-copper centre-containing domain"/>
    <property type="match status" value="1"/>
</dbReference>
<keyword evidence="3" id="KW-0732">Signal</keyword>
<keyword evidence="2" id="KW-0560">Oxidoreductase</keyword>
<keyword evidence="1" id="KW-0479">Metal-binding</keyword>
<feature type="signal peptide" evidence="3">
    <location>
        <begin position="1"/>
        <end position="28"/>
    </location>
</feature>
<protein>
    <recommendedName>
        <fullName evidence="4 5">Tyrosinase copper-binding domain-containing protein</fullName>
    </recommendedName>
</protein>
<feature type="chain" id="PRO_5043038392" description="Tyrosinase copper-binding domain-containing protein" evidence="3">
    <location>
        <begin position="29"/>
        <end position="405"/>
    </location>
</feature>
<name>A0AAN8NQ33_9PEZI</name>
<dbReference type="GO" id="GO:0046872">
    <property type="term" value="F:metal ion binding"/>
    <property type="evidence" value="ECO:0007669"/>
    <property type="project" value="UniProtKB-KW"/>
</dbReference>
<organism evidence="6 7">
    <name type="scientific">Arthrobotrys conoides</name>
    <dbReference type="NCBI Taxonomy" id="74498"/>
    <lineage>
        <taxon>Eukaryota</taxon>
        <taxon>Fungi</taxon>
        <taxon>Dikarya</taxon>
        <taxon>Ascomycota</taxon>
        <taxon>Pezizomycotina</taxon>
        <taxon>Orbiliomycetes</taxon>
        <taxon>Orbiliales</taxon>
        <taxon>Orbiliaceae</taxon>
        <taxon>Arthrobotrys</taxon>
    </lineage>
</organism>
<feature type="domain" description="Tyrosinase copper-binding" evidence="5">
    <location>
        <begin position="302"/>
        <end position="313"/>
    </location>
</feature>
<dbReference type="PRINTS" id="PR00092">
    <property type="entry name" value="TYROSINASE"/>
</dbReference>
<dbReference type="PANTHER" id="PTHR11474">
    <property type="entry name" value="TYROSINASE FAMILY MEMBER"/>
    <property type="match status" value="1"/>
</dbReference>
<gene>
    <name evidence="6" type="ORF">TWF506_005910</name>
</gene>
<evidence type="ECO:0000256" key="1">
    <source>
        <dbReference type="ARBA" id="ARBA00022723"/>
    </source>
</evidence>
<evidence type="ECO:0000259" key="5">
    <source>
        <dbReference type="PROSITE" id="PS00498"/>
    </source>
</evidence>